<feature type="transmembrane region" description="Helical" evidence="6">
    <location>
        <begin position="21"/>
        <end position="45"/>
    </location>
</feature>
<reference evidence="7 8" key="1">
    <citation type="submission" date="2007-05" db="EMBL/GenBank/DDBJ databases">
        <title>Complete sequence of Geobacter uraniireducens Rf4.</title>
        <authorList>
            <consortium name="US DOE Joint Genome Institute"/>
            <person name="Copeland A."/>
            <person name="Lucas S."/>
            <person name="Lapidus A."/>
            <person name="Barry K."/>
            <person name="Detter J.C."/>
            <person name="Glavina del Rio T."/>
            <person name="Hammon N."/>
            <person name="Israni S."/>
            <person name="Dalin E."/>
            <person name="Tice H."/>
            <person name="Pitluck S."/>
            <person name="Chertkov O."/>
            <person name="Brettin T."/>
            <person name="Bruce D."/>
            <person name="Han C."/>
            <person name="Schmutz J."/>
            <person name="Larimer F."/>
            <person name="Land M."/>
            <person name="Hauser L."/>
            <person name="Kyrpides N."/>
            <person name="Mikhailova N."/>
            <person name="Shelobolina E."/>
            <person name="Aklujkar M."/>
            <person name="Lovley D."/>
            <person name="Richardson P."/>
        </authorList>
    </citation>
    <scope>NUCLEOTIDE SEQUENCE [LARGE SCALE GENOMIC DNA]</scope>
    <source>
        <strain evidence="7 8">Rf4</strain>
    </source>
</reference>
<dbReference type="EMBL" id="CP000698">
    <property type="protein sequence ID" value="ABQ26772.1"/>
    <property type="molecule type" value="Genomic_DNA"/>
</dbReference>
<feature type="transmembrane region" description="Helical" evidence="6">
    <location>
        <begin position="416"/>
        <end position="435"/>
    </location>
</feature>
<sequence>MLKNILSKILGSQLRLNLFSGMISASISFVLSIIKYPIFLCFMSYEMYGVWLILTTVLSFAQLGLTGVTVGVVKLVAEEYGKNNIADIEKYVATSLSALFVLGSLFLGISLCFDTEIVRLIGLSGSNAILGMRYLPYIAILSMYIFAYEVINATLSGLGRIDIANYSQTLIQAIPLVIAIPLLMLNVSEIMSMLIAHTAAYIIISITNIYKIKTLVTLKILSMSNISYFHFRKLLKYSGSIFVSSVASLLFFPLSKIIVSRQLGVSIVPLYEVAYRASSQLMTVYSMGLRALTPEISRLSGISDKSNDNKINSINAKAYKLTILGGTITCALVYVFAELIFRLWLSKSFNAEIVTCFRIMLGGTLACIVTLVPYYNLIGRGSINPVVIYHCISPIISISMIITLTKTTEITLNGIALSNTLGLTAGTIFLIWATVKSNHKINKQINQTPIIE</sequence>
<evidence type="ECO:0000256" key="2">
    <source>
        <dbReference type="ARBA" id="ARBA00022475"/>
    </source>
</evidence>
<feature type="transmembrane region" description="Helical" evidence="6">
    <location>
        <begin position="134"/>
        <end position="151"/>
    </location>
</feature>
<protein>
    <submittedName>
        <fullName evidence="7">Polysaccharide biosynthesis protein</fullName>
    </submittedName>
</protein>
<dbReference type="Proteomes" id="UP000006695">
    <property type="component" value="Chromosome"/>
</dbReference>
<proteinExistence type="predicted"/>
<keyword evidence="3 6" id="KW-0812">Transmembrane</keyword>
<evidence type="ECO:0000256" key="1">
    <source>
        <dbReference type="ARBA" id="ARBA00004651"/>
    </source>
</evidence>
<accession>A5G4Q4</accession>
<dbReference type="PANTHER" id="PTHR30250">
    <property type="entry name" value="PST FAMILY PREDICTED COLANIC ACID TRANSPORTER"/>
    <property type="match status" value="1"/>
</dbReference>
<dbReference type="AlphaFoldDB" id="A5G4Q4"/>
<feature type="transmembrane region" description="Helical" evidence="6">
    <location>
        <begin position="98"/>
        <end position="122"/>
    </location>
</feature>
<feature type="transmembrane region" description="Helical" evidence="6">
    <location>
        <begin position="387"/>
        <end position="404"/>
    </location>
</feature>
<dbReference type="KEGG" id="gur:Gura_2595"/>
<evidence type="ECO:0000256" key="5">
    <source>
        <dbReference type="ARBA" id="ARBA00023136"/>
    </source>
</evidence>
<keyword evidence="2" id="KW-1003">Cell membrane</keyword>
<comment type="subcellular location">
    <subcellularLocation>
        <location evidence="1">Cell membrane</location>
        <topology evidence="1">Multi-pass membrane protein</topology>
    </subcellularLocation>
</comment>
<keyword evidence="5 6" id="KW-0472">Membrane</keyword>
<feature type="transmembrane region" description="Helical" evidence="6">
    <location>
        <begin position="357"/>
        <end position="375"/>
    </location>
</feature>
<keyword evidence="8" id="KW-1185">Reference proteome</keyword>
<dbReference type="HOGENOM" id="CLU_605147_0_0_7"/>
<feature type="transmembrane region" description="Helical" evidence="6">
    <location>
        <begin position="234"/>
        <end position="254"/>
    </location>
</feature>
<evidence type="ECO:0000313" key="8">
    <source>
        <dbReference type="Proteomes" id="UP000006695"/>
    </source>
</evidence>
<evidence type="ECO:0000256" key="6">
    <source>
        <dbReference type="SAM" id="Phobius"/>
    </source>
</evidence>
<dbReference type="InterPro" id="IPR002528">
    <property type="entry name" value="MATE_fam"/>
</dbReference>
<dbReference type="PANTHER" id="PTHR30250:SF26">
    <property type="entry name" value="PSMA PROTEIN"/>
    <property type="match status" value="1"/>
</dbReference>
<dbReference type="Pfam" id="PF01554">
    <property type="entry name" value="MatE"/>
    <property type="match status" value="1"/>
</dbReference>
<gene>
    <name evidence="7" type="ordered locus">Gura_2595</name>
</gene>
<dbReference type="GO" id="GO:0005886">
    <property type="term" value="C:plasma membrane"/>
    <property type="evidence" value="ECO:0007669"/>
    <property type="project" value="UniProtKB-SubCell"/>
</dbReference>
<feature type="transmembrane region" description="Helical" evidence="6">
    <location>
        <begin position="190"/>
        <end position="213"/>
    </location>
</feature>
<feature type="transmembrane region" description="Helical" evidence="6">
    <location>
        <begin position="163"/>
        <end position="184"/>
    </location>
</feature>
<feature type="transmembrane region" description="Helical" evidence="6">
    <location>
        <begin position="51"/>
        <end position="77"/>
    </location>
</feature>
<dbReference type="InterPro" id="IPR050833">
    <property type="entry name" value="Poly_Biosynth_Transport"/>
</dbReference>
<dbReference type="GO" id="GO:0042910">
    <property type="term" value="F:xenobiotic transmembrane transporter activity"/>
    <property type="evidence" value="ECO:0007669"/>
    <property type="project" value="InterPro"/>
</dbReference>
<name>A5G4Q4_GEOUR</name>
<dbReference type="STRING" id="351605.Gura_2595"/>
<evidence type="ECO:0000256" key="3">
    <source>
        <dbReference type="ARBA" id="ARBA00022692"/>
    </source>
</evidence>
<organism evidence="7 8">
    <name type="scientific">Geotalea uraniireducens (strain Rf4)</name>
    <name type="common">Geobacter uraniireducens</name>
    <dbReference type="NCBI Taxonomy" id="351605"/>
    <lineage>
        <taxon>Bacteria</taxon>
        <taxon>Pseudomonadati</taxon>
        <taxon>Thermodesulfobacteriota</taxon>
        <taxon>Desulfuromonadia</taxon>
        <taxon>Geobacterales</taxon>
        <taxon>Geobacteraceae</taxon>
        <taxon>Geotalea</taxon>
    </lineage>
</organism>
<dbReference type="GO" id="GO:0015297">
    <property type="term" value="F:antiporter activity"/>
    <property type="evidence" value="ECO:0007669"/>
    <property type="project" value="InterPro"/>
</dbReference>
<feature type="transmembrane region" description="Helical" evidence="6">
    <location>
        <begin position="323"/>
        <end position="345"/>
    </location>
</feature>
<evidence type="ECO:0000313" key="7">
    <source>
        <dbReference type="EMBL" id="ABQ26772.1"/>
    </source>
</evidence>
<keyword evidence="4 6" id="KW-1133">Transmembrane helix</keyword>
<dbReference type="OrthoDB" id="1098852at2"/>
<evidence type="ECO:0000256" key="4">
    <source>
        <dbReference type="ARBA" id="ARBA00022989"/>
    </source>
</evidence>